<dbReference type="PANTHER" id="PTHR32071:SF57">
    <property type="entry name" value="C4-DICARBOXYLATE TRANSPORT TRANSCRIPTIONAL REGULATORY PROTEIN DCTD"/>
    <property type="match status" value="1"/>
</dbReference>
<gene>
    <name evidence="8" type="ORF">SAMN04489735_103924</name>
</gene>
<dbReference type="Pfam" id="PF08448">
    <property type="entry name" value="PAS_4"/>
    <property type="match status" value="1"/>
</dbReference>
<dbReference type="EMBL" id="FNDE01000039">
    <property type="protein sequence ID" value="SDH64779.1"/>
    <property type="molecule type" value="Genomic_DNA"/>
</dbReference>
<dbReference type="Gene3D" id="1.10.10.60">
    <property type="entry name" value="Homeodomain-like"/>
    <property type="match status" value="1"/>
</dbReference>
<dbReference type="Gene3D" id="3.30.450.20">
    <property type="entry name" value="PAS domain"/>
    <property type="match status" value="1"/>
</dbReference>
<dbReference type="OrthoDB" id="9771372at2"/>
<dbReference type="InterPro" id="IPR027417">
    <property type="entry name" value="P-loop_NTPase"/>
</dbReference>
<dbReference type="SUPFAM" id="SSF55785">
    <property type="entry name" value="PYP-like sensor domain (PAS domain)"/>
    <property type="match status" value="1"/>
</dbReference>
<dbReference type="CDD" id="cd00009">
    <property type="entry name" value="AAA"/>
    <property type="match status" value="1"/>
</dbReference>
<dbReference type="PROSITE" id="PS00675">
    <property type="entry name" value="SIGMA54_INTERACT_1"/>
    <property type="match status" value="1"/>
</dbReference>
<dbReference type="PANTHER" id="PTHR32071">
    <property type="entry name" value="TRANSCRIPTIONAL REGULATORY PROTEIN"/>
    <property type="match status" value="1"/>
</dbReference>
<dbReference type="SMART" id="SM00382">
    <property type="entry name" value="AAA"/>
    <property type="match status" value="1"/>
</dbReference>
<feature type="coiled-coil region" evidence="5">
    <location>
        <begin position="121"/>
        <end position="151"/>
    </location>
</feature>
<dbReference type="PROSITE" id="PS50045">
    <property type="entry name" value="SIGMA54_INTERACT_4"/>
    <property type="match status" value="1"/>
</dbReference>
<dbReference type="SMART" id="SM00091">
    <property type="entry name" value="PAS"/>
    <property type="match status" value="1"/>
</dbReference>
<dbReference type="FunFam" id="3.40.50.300:FF:000006">
    <property type="entry name" value="DNA-binding transcriptional regulator NtrC"/>
    <property type="match status" value="1"/>
</dbReference>
<dbReference type="InterPro" id="IPR000014">
    <property type="entry name" value="PAS"/>
</dbReference>
<dbReference type="PROSITE" id="PS00676">
    <property type="entry name" value="SIGMA54_INTERACT_2"/>
    <property type="match status" value="1"/>
</dbReference>
<dbReference type="GO" id="GO:0005524">
    <property type="term" value="F:ATP binding"/>
    <property type="evidence" value="ECO:0007669"/>
    <property type="project" value="UniProtKB-KW"/>
</dbReference>
<sequence length="473" mass="53612">MRENKEKLDDVLMELKAIIETSTDNIVIADGEGNILRVSDNCREIYGIAPEELYGKSTEQLEKVGIFSPSVTRRVLETKQKQQLIQHTKTGKVVMATGYPVFDKQKQLVRVVSYSHDMTEIMALKESFEKLTEQVKRYESELEELREKETRIPGVIAESPQMKRVITLVQRVAKVDTTVLLLGESGVGKNVIAKAIHRKSERKAQPFIEINCGAIPEGLLESELFGYASGSFTGASKSGKPGIIELADKGTLFLDEIGEMPLALQAKLLKVIQEKKITPVGDTRSKQVDFRLIAATNRDLAEMVREGKFRQDLYFRLNVIPIEIAPLRQRPEDILPLIRIFLAKFSKKYGLEKRMDESAVQALLNYGWPGNVREVESVIERLVVTTEEPVISIEHLPEALRKEAEAAEIPVSFPARKLKDILEEVEEKIIMQAYKECRTTHEMAKRLGISQPSVVRRLQKYRKIRDKGTSIQK</sequence>
<evidence type="ECO:0000259" key="6">
    <source>
        <dbReference type="PROSITE" id="PS50045"/>
    </source>
</evidence>
<dbReference type="InterPro" id="IPR002078">
    <property type="entry name" value="Sigma_54_int"/>
</dbReference>
<dbReference type="AlphaFoldDB" id="A0A1G8E572"/>
<feature type="domain" description="Sigma-54 factor interaction" evidence="6">
    <location>
        <begin position="155"/>
        <end position="384"/>
    </location>
</feature>
<evidence type="ECO:0000313" key="8">
    <source>
        <dbReference type="EMBL" id="SDH64779.1"/>
    </source>
</evidence>
<dbReference type="GO" id="GO:0006355">
    <property type="term" value="P:regulation of DNA-templated transcription"/>
    <property type="evidence" value="ECO:0007669"/>
    <property type="project" value="InterPro"/>
</dbReference>
<evidence type="ECO:0000256" key="2">
    <source>
        <dbReference type="ARBA" id="ARBA00022797"/>
    </source>
</evidence>
<organism evidence="8 9">
    <name type="scientific">Aneurinibacillus thermoaerophilus</name>
    <dbReference type="NCBI Taxonomy" id="143495"/>
    <lineage>
        <taxon>Bacteria</taxon>
        <taxon>Bacillati</taxon>
        <taxon>Bacillota</taxon>
        <taxon>Bacilli</taxon>
        <taxon>Bacillales</taxon>
        <taxon>Paenibacillaceae</taxon>
        <taxon>Aneurinibacillus group</taxon>
        <taxon>Aneurinibacillus</taxon>
    </lineage>
</organism>
<dbReference type="InterPro" id="IPR030828">
    <property type="entry name" value="HTH_TyrR"/>
</dbReference>
<dbReference type="InterPro" id="IPR009057">
    <property type="entry name" value="Homeodomain-like_sf"/>
</dbReference>
<dbReference type="InterPro" id="IPR058031">
    <property type="entry name" value="AAA_lid_NorR"/>
</dbReference>
<keyword evidence="5" id="KW-0175">Coiled coil</keyword>
<dbReference type="RefSeq" id="WP_091261117.1">
    <property type="nucleotide sequence ID" value="NZ_FNDE01000039.1"/>
</dbReference>
<keyword evidence="3" id="KW-0067">ATP-binding</keyword>
<dbReference type="PROSITE" id="PS50112">
    <property type="entry name" value="PAS"/>
    <property type="match status" value="1"/>
</dbReference>
<feature type="domain" description="PAS" evidence="7">
    <location>
        <begin position="11"/>
        <end position="88"/>
    </location>
</feature>
<dbReference type="Gene3D" id="1.10.8.60">
    <property type="match status" value="1"/>
</dbReference>
<evidence type="ECO:0000259" key="7">
    <source>
        <dbReference type="PROSITE" id="PS50112"/>
    </source>
</evidence>
<dbReference type="Proteomes" id="UP000198956">
    <property type="component" value="Unassembled WGS sequence"/>
</dbReference>
<dbReference type="InterPro" id="IPR035965">
    <property type="entry name" value="PAS-like_dom_sf"/>
</dbReference>
<evidence type="ECO:0000256" key="1">
    <source>
        <dbReference type="ARBA" id="ARBA00022741"/>
    </source>
</evidence>
<name>A0A1G8E572_ANETH</name>
<dbReference type="InterPro" id="IPR003593">
    <property type="entry name" value="AAA+_ATPase"/>
</dbReference>
<evidence type="ECO:0000256" key="4">
    <source>
        <dbReference type="ARBA" id="ARBA00029500"/>
    </source>
</evidence>
<dbReference type="Pfam" id="PF18024">
    <property type="entry name" value="HTH_50"/>
    <property type="match status" value="1"/>
</dbReference>
<dbReference type="NCBIfam" id="TIGR00229">
    <property type="entry name" value="sensory_box"/>
    <property type="match status" value="1"/>
</dbReference>
<dbReference type="Pfam" id="PF25601">
    <property type="entry name" value="AAA_lid_14"/>
    <property type="match status" value="1"/>
</dbReference>
<dbReference type="SUPFAM" id="SSF46689">
    <property type="entry name" value="Homeodomain-like"/>
    <property type="match status" value="1"/>
</dbReference>
<dbReference type="InterPro" id="IPR025662">
    <property type="entry name" value="Sigma_54_int_dom_ATP-bd_1"/>
</dbReference>
<dbReference type="Pfam" id="PF00158">
    <property type="entry name" value="Sigma54_activat"/>
    <property type="match status" value="1"/>
</dbReference>
<proteinExistence type="predicted"/>
<keyword evidence="1" id="KW-0547">Nucleotide-binding</keyword>
<evidence type="ECO:0000256" key="5">
    <source>
        <dbReference type="SAM" id="Coils"/>
    </source>
</evidence>
<dbReference type="InterPro" id="IPR013656">
    <property type="entry name" value="PAS_4"/>
</dbReference>
<dbReference type="GO" id="GO:0003677">
    <property type="term" value="F:DNA binding"/>
    <property type="evidence" value="ECO:0007669"/>
    <property type="project" value="UniProtKB-KW"/>
</dbReference>
<reference evidence="8 9" key="1">
    <citation type="submission" date="2016-10" db="EMBL/GenBank/DDBJ databases">
        <authorList>
            <person name="de Groot N.N."/>
        </authorList>
    </citation>
    <scope>NUCLEOTIDE SEQUENCE [LARGE SCALE GENOMIC DNA]</scope>
    <source>
        <strain evidence="8 9">L 420-91</strain>
    </source>
</reference>
<evidence type="ECO:0000313" key="9">
    <source>
        <dbReference type="Proteomes" id="UP000198956"/>
    </source>
</evidence>
<evidence type="ECO:0000256" key="3">
    <source>
        <dbReference type="ARBA" id="ARBA00022840"/>
    </source>
</evidence>
<dbReference type="SUPFAM" id="SSF52540">
    <property type="entry name" value="P-loop containing nucleoside triphosphate hydrolases"/>
    <property type="match status" value="1"/>
</dbReference>
<keyword evidence="2" id="KW-0058">Aromatic hydrocarbons catabolism</keyword>
<dbReference type="CDD" id="cd00130">
    <property type="entry name" value="PAS"/>
    <property type="match status" value="1"/>
</dbReference>
<dbReference type="InterPro" id="IPR025943">
    <property type="entry name" value="Sigma_54_int_dom_ATP-bd_2"/>
</dbReference>
<dbReference type="Gene3D" id="3.40.50.300">
    <property type="entry name" value="P-loop containing nucleotide triphosphate hydrolases"/>
    <property type="match status" value="1"/>
</dbReference>
<protein>
    <recommendedName>
        <fullName evidence="4">HTH-type transcriptional regulatory protein TyrR</fullName>
    </recommendedName>
</protein>
<accession>A0A1G8E572</accession>